<sequence>MAHRWRSKTAVPGLPADHVSRPALLSALDRGEDRALTLVSSPPGYGKSLLLADWAHRREAPTAWVALDEADDDPRRLWTSVLAALSACPAVPATSPLTELVVPRTGVGIDLLMEVFDALAALPVPVRLVLDDAHHLRSPDAVRGLQLLLRHRLRTVRLVLSSRFDPPLPIARLRMEQRLCELRTAQLAFSVEETAALTARCGLRLTHEQAALLHARTDGWVAGIRLATTPLRNHPDADRFLADFSGDLRPVADYLAGEVLASLSPVQRELLRRTSIADPVPAALAVELSGRADAADLLGALERGSGLVVSTGERRSVFRIQELMRSYLVADLHRHGPGRAAALHGQAAAWWAAQGRPVTALHHAERAADDGLVAALLHRWAPELVARGEHRELSGALAALEGSGGSTDAWLPVVAAQVHVAHGDLRAARAELRRAGDLDTGSGDTALAHFRIATEWLTGAAPPGPLPTPSPAVPALAALVAAGRGAARMFSVRGPAQLTSVLADLETALDLARDQHLGFLEVQTLCLIGTAAWVGCDHGRAAAAAAAAVAAAGTHGWQDSWWAAAAHAVLAHSCLVRATPAHALRAADDGLRIDAAHCDPGLRFSLRSARGGALFDLGERALGLFELQEAHAEVVGTHVPRHLAAAAALLEHRAALMQGSAAAAATSAGRLADEPSAAAERALVRAWSHAAAGAADRARGAVAPILDGTLRPLLPTTTVDAGLVEVWAALRSGDRPGARRRLQAVLVQAEELDVLRPFALAGQGVRALLVDQLGGTRDPASFAFRCLAARRRVSRAPSPRLSSRERDVLVQLVSLSNLGEIAEDMSVSVNTIKSHVRAIYGKLGVNTRRTAVLTALDQGLLS</sequence>
<dbReference type="STRING" id="673521.SAMN05660991_00701"/>
<evidence type="ECO:0000313" key="2">
    <source>
        <dbReference type="EMBL" id="SEO55638.1"/>
    </source>
</evidence>
<keyword evidence="3" id="KW-1185">Reference proteome</keyword>
<dbReference type="SMART" id="SM00421">
    <property type="entry name" value="HTH_LUXR"/>
    <property type="match status" value="1"/>
</dbReference>
<reference evidence="3" key="1">
    <citation type="submission" date="2016-10" db="EMBL/GenBank/DDBJ databases">
        <authorList>
            <person name="Varghese N."/>
            <person name="Submissions S."/>
        </authorList>
    </citation>
    <scope>NUCLEOTIDE SEQUENCE [LARGE SCALE GENOMIC DNA]</scope>
    <source>
        <strain evidence="3">DSM 45413</strain>
    </source>
</reference>
<dbReference type="InterPro" id="IPR027417">
    <property type="entry name" value="P-loop_NTPase"/>
</dbReference>
<dbReference type="GO" id="GO:0006355">
    <property type="term" value="P:regulation of DNA-templated transcription"/>
    <property type="evidence" value="ECO:0007669"/>
    <property type="project" value="InterPro"/>
</dbReference>
<protein>
    <submittedName>
        <fullName evidence="2">LuxR family transcriptional regulator, maltose regulon positive regulatory protein</fullName>
    </submittedName>
</protein>
<dbReference type="OrthoDB" id="134985at2"/>
<evidence type="ECO:0000259" key="1">
    <source>
        <dbReference type="PROSITE" id="PS50043"/>
    </source>
</evidence>
<dbReference type="EMBL" id="FOEE01000002">
    <property type="protein sequence ID" value="SEO55638.1"/>
    <property type="molecule type" value="Genomic_DNA"/>
</dbReference>
<dbReference type="GO" id="GO:0003677">
    <property type="term" value="F:DNA binding"/>
    <property type="evidence" value="ECO:0007669"/>
    <property type="project" value="InterPro"/>
</dbReference>
<dbReference type="Pfam" id="PF00196">
    <property type="entry name" value="GerE"/>
    <property type="match status" value="1"/>
</dbReference>
<dbReference type="Gene3D" id="1.10.10.10">
    <property type="entry name" value="Winged helix-like DNA-binding domain superfamily/Winged helix DNA-binding domain"/>
    <property type="match status" value="1"/>
</dbReference>
<dbReference type="SUPFAM" id="SSF46894">
    <property type="entry name" value="C-terminal effector domain of the bipartite response regulators"/>
    <property type="match status" value="1"/>
</dbReference>
<organism evidence="2 3">
    <name type="scientific">Trujillonella endophytica</name>
    <dbReference type="NCBI Taxonomy" id="673521"/>
    <lineage>
        <taxon>Bacteria</taxon>
        <taxon>Bacillati</taxon>
        <taxon>Actinomycetota</taxon>
        <taxon>Actinomycetes</taxon>
        <taxon>Geodermatophilales</taxon>
        <taxon>Geodermatophilaceae</taxon>
        <taxon>Trujillonella</taxon>
    </lineage>
</organism>
<dbReference type="RefSeq" id="WP_091940243.1">
    <property type="nucleotide sequence ID" value="NZ_FOEE01000002.1"/>
</dbReference>
<dbReference type="InterPro" id="IPR036388">
    <property type="entry name" value="WH-like_DNA-bd_sf"/>
</dbReference>
<proteinExistence type="predicted"/>
<dbReference type="CDD" id="cd06170">
    <property type="entry name" value="LuxR_C_like"/>
    <property type="match status" value="1"/>
</dbReference>
<dbReference type="Proteomes" id="UP000198960">
    <property type="component" value="Unassembled WGS sequence"/>
</dbReference>
<evidence type="ECO:0000313" key="3">
    <source>
        <dbReference type="Proteomes" id="UP000198960"/>
    </source>
</evidence>
<dbReference type="InterPro" id="IPR000792">
    <property type="entry name" value="Tscrpt_reg_LuxR_C"/>
</dbReference>
<dbReference type="InterPro" id="IPR059106">
    <property type="entry name" value="WHD_MalT"/>
</dbReference>
<feature type="domain" description="HTH luxR-type" evidence="1">
    <location>
        <begin position="794"/>
        <end position="859"/>
    </location>
</feature>
<dbReference type="SUPFAM" id="SSF52540">
    <property type="entry name" value="P-loop containing nucleoside triphosphate hydrolases"/>
    <property type="match status" value="1"/>
</dbReference>
<gene>
    <name evidence="2" type="ORF">SAMN05660991_00701</name>
</gene>
<accession>A0A1H8QNR7</accession>
<dbReference type="InterPro" id="IPR016032">
    <property type="entry name" value="Sig_transdc_resp-reg_C-effctor"/>
</dbReference>
<dbReference type="Pfam" id="PF25873">
    <property type="entry name" value="WHD_MalT"/>
    <property type="match status" value="1"/>
</dbReference>
<dbReference type="PROSITE" id="PS50043">
    <property type="entry name" value="HTH_LUXR_2"/>
    <property type="match status" value="1"/>
</dbReference>
<name>A0A1H8QNR7_9ACTN</name>
<dbReference type="AlphaFoldDB" id="A0A1H8QNR7"/>